<protein>
    <recommendedName>
        <fullName evidence="5">HD-GYP domain-containing protein</fullName>
    </recommendedName>
</protein>
<accession>A0A1F5RHB5</accession>
<dbReference type="Gene3D" id="3.30.70.270">
    <property type="match status" value="1"/>
</dbReference>
<reference evidence="3 4" key="1">
    <citation type="journal article" date="2016" name="Nat. Commun.">
        <title>Thousands of microbial genomes shed light on interconnected biogeochemical processes in an aquifer system.</title>
        <authorList>
            <person name="Anantharaman K."/>
            <person name="Brown C.T."/>
            <person name="Hug L.A."/>
            <person name="Sharon I."/>
            <person name="Castelle C.J."/>
            <person name="Probst A.J."/>
            <person name="Thomas B.C."/>
            <person name="Singh A."/>
            <person name="Wilkins M.J."/>
            <person name="Karaoz U."/>
            <person name="Brodie E.L."/>
            <person name="Williams K.H."/>
            <person name="Hubbard S.S."/>
            <person name="Banfield J.F."/>
        </authorList>
    </citation>
    <scope>NUCLEOTIDE SEQUENCE [LARGE SCALE GENOMIC DNA]</scope>
</reference>
<evidence type="ECO:0008006" key="5">
    <source>
        <dbReference type="Google" id="ProtNLM"/>
    </source>
</evidence>
<gene>
    <name evidence="3" type="ORF">A2024_10335</name>
</gene>
<dbReference type="PANTHER" id="PTHR45228">
    <property type="entry name" value="CYCLIC DI-GMP PHOSPHODIESTERASE TM_0186-RELATED"/>
    <property type="match status" value="1"/>
</dbReference>
<dbReference type="PROSITE" id="PS50887">
    <property type="entry name" value="GGDEF"/>
    <property type="match status" value="1"/>
</dbReference>
<evidence type="ECO:0000313" key="3">
    <source>
        <dbReference type="EMBL" id="OGF13840.1"/>
    </source>
</evidence>
<dbReference type="PANTHER" id="PTHR45228:SF1">
    <property type="entry name" value="CYCLIC DI-GMP PHOSPHODIESTERASE TM_0186"/>
    <property type="match status" value="1"/>
</dbReference>
<proteinExistence type="predicted"/>
<dbReference type="Gene3D" id="1.10.3210.10">
    <property type="entry name" value="Hypothetical protein af1432"/>
    <property type="match status" value="1"/>
</dbReference>
<dbReference type="InterPro" id="IPR003607">
    <property type="entry name" value="HD/PDEase_dom"/>
</dbReference>
<feature type="domain" description="HD-GYP" evidence="2">
    <location>
        <begin position="67"/>
        <end position="257"/>
    </location>
</feature>
<evidence type="ECO:0000259" key="1">
    <source>
        <dbReference type="PROSITE" id="PS50887"/>
    </source>
</evidence>
<sequence>MLLPGTGADTAIRICEKIRQSCSRSPKKPVQLSVALGTATKQDKNQDIDRVLKKAEDWMYQYKMMEGKTVRSRILSSLEKTLWESAYETEEHTKHLQKYLLKMALELKLQDSEIDDLMLLASFHDVGKIAISNAILSKPGKLNPKEWEAAKKHSEIGYRIALATPEITAVADQILHHHEWWDGTGYPRGLRGEKIPLASRLLSIADAYDVKRNIRPYKTAKTRTQALKEMGEAAGRQFDPRLIKLFLKLESSEKGRG</sequence>
<dbReference type="InterPro" id="IPR029787">
    <property type="entry name" value="Nucleotide_cyclase"/>
</dbReference>
<feature type="domain" description="GGDEF" evidence="1">
    <location>
        <begin position="1"/>
        <end position="76"/>
    </location>
</feature>
<dbReference type="PROSITE" id="PS51832">
    <property type="entry name" value="HD_GYP"/>
    <property type="match status" value="1"/>
</dbReference>
<name>A0A1F5RHB5_9BACT</name>
<dbReference type="SUPFAM" id="SSF55073">
    <property type="entry name" value="Nucleotide cyclase"/>
    <property type="match status" value="1"/>
</dbReference>
<organism evidence="3 4">
    <name type="scientific">Candidatus Edwardsbacteria bacterium GWF2_54_11</name>
    <dbReference type="NCBI Taxonomy" id="1817851"/>
    <lineage>
        <taxon>Bacteria</taxon>
        <taxon>Candidatus Edwardsiibacteriota</taxon>
    </lineage>
</organism>
<dbReference type="CDD" id="cd00077">
    <property type="entry name" value="HDc"/>
    <property type="match status" value="1"/>
</dbReference>
<dbReference type="AlphaFoldDB" id="A0A1F5RHB5"/>
<dbReference type="SUPFAM" id="SSF109604">
    <property type="entry name" value="HD-domain/PDEase-like"/>
    <property type="match status" value="1"/>
</dbReference>
<comment type="caution">
    <text evidence="3">The sequence shown here is derived from an EMBL/GenBank/DDBJ whole genome shotgun (WGS) entry which is preliminary data.</text>
</comment>
<evidence type="ECO:0000259" key="2">
    <source>
        <dbReference type="PROSITE" id="PS51832"/>
    </source>
</evidence>
<dbReference type="InterPro" id="IPR037522">
    <property type="entry name" value="HD_GYP_dom"/>
</dbReference>
<dbReference type="Proteomes" id="UP000177230">
    <property type="component" value="Unassembled WGS sequence"/>
</dbReference>
<dbReference type="InterPro" id="IPR043128">
    <property type="entry name" value="Rev_trsase/Diguanyl_cyclase"/>
</dbReference>
<dbReference type="SMART" id="SM00471">
    <property type="entry name" value="HDc"/>
    <property type="match status" value="1"/>
</dbReference>
<dbReference type="InterPro" id="IPR000160">
    <property type="entry name" value="GGDEF_dom"/>
</dbReference>
<dbReference type="Pfam" id="PF13487">
    <property type="entry name" value="HD_5"/>
    <property type="match status" value="1"/>
</dbReference>
<dbReference type="EMBL" id="MFFM01000011">
    <property type="protein sequence ID" value="OGF13840.1"/>
    <property type="molecule type" value="Genomic_DNA"/>
</dbReference>
<dbReference type="InterPro" id="IPR052020">
    <property type="entry name" value="Cyclic_di-GMP/3'3'-cGAMP_PDE"/>
</dbReference>
<evidence type="ECO:0000313" key="4">
    <source>
        <dbReference type="Proteomes" id="UP000177230"/>
    </source>
</evidence>